<gene>
    <name evidence="2" type="ORF">LS48_10820</name>
</gene>
<evidence type="ECO:0000313" key="3">
    <source>
        <dbReference type="Proteomes" id="UP000070138"/>
    </source>
</evidence>
<dbReference type="OrthoDB" id="1447857at2"/>
<keyword evidence="1" id="KW-0472">Membrane</keyword>
<dbReference type="AlphaFoldDB" id="A0A137RGE8"/>
<keyword evidence="1" id="KW-0812">Transmembrane</keyword>
<keyword evidence="1" id="KW-1133">Transmembrane helix</keyword>
<reference evidence="3" key="1">
    <citation type="submission" date="2014-10" db="EMBL/GenBank/DDBJ databases">
        <title>Genome sequencing of Vitellibacter sp. D-24.</title>
        <authorList>
            <person name="Thevarajoo S."/>
            <person name="Selvaratnam C."/>
            <person name="Goh K.M."/>
            <person name="Chong C.S."/>
        </authorList>
    </citation>
    <scope>NUCLEOTIDE SEQUENCE [LARGE SCALE GENOMIC DNA]</scope>
    <source>
        <strain evidence="3">D-24</strain>
    </source>
</reference>
<dbReference type="RefSeq" id="WP_045079175.1">
    <property type="nucleotide sequence ID" value="NZ_JRWG01000006.1"/>
</dbReference>
<keyword evidence="3" id="KW-1185">Reference proteome</keyword>
<evidence type="ECO:0000256" key="1">
    <source>
        <dbReference type="SAM" id="Phobius"/>
    </source>
</evidence>
<protein>
    <submittedName>
        <fullName evidence="2">Uncharacterized protein</fullName>
    </submittedName>
</protein>
<organism evidence="2 3">
    <name type="scientific">Aequorivita aquimaris</name>
    <dbReference type="NCBI Taxonomy" id="1548749"/>
    <lineage>
        <taxon>Bacteria</taxon>
        <taxon>Pseudomonadati</taxon>
        <taxon>Bacteroidota</taxon>
        <taxon>Flavobacteriia</taxon>
        <taxon>Flavobacteriales</taxon>
        <taxon>Flavobacteriaceae</taxon>
        <taxon>Aequorivita</taxon>
    </lineage>
</organism>
<dbReference type="EMBL" id="JRWG01000006">
    <property type="protein sequence ID" value="KXN98567.1"/>
    <property type="molecule type" value="Genomic_DNA"/>
</dbReference>
<sequence>MGLTIIFSSLLVFGVLGLLGWHYKRKQEATAQFRGRMIQLENTFKLHGTQLLFREQALLKYNFLKYNLSAALLEQPEIQL</sequence>
<evidence type="ECO:0000313" key="2">
    <source>
        <dbReference type="EMBL" id="KXN98567.1"/>
    </source>
</evidence>
<accession>A0A137RGE8</accession>
<name>A0A137RGE8_9FLAO</name>
<proteinExistence type="predicted"/>
<reference evidence="2 3" key="2">
    <citation type="journal article" date="2016" name="Int. J. Syst. Evol. Microbiol.">
        <title>Vitellibacter aquimaris sp. nov., a marine bacterium isolated from seawater.</title>
        <authorList>
            <person name="Thevarajoo S."/>
            <person name="Selvaratnam C."/>
            <person name="Goh K.M."/>
            <person name="Hong K.W."/>
            <person name="Chan X.Y."/>
            <person name="Chan K.G."/>
            <person name="Chong C.S."/>
        </authorList>
    </citation>
    <scope>NUCLEOTIDE SEQUENCE [LARGE SCALE GENOMIC DNA]</scope>
    <source>
        <strain evidence="2 3">D-24</strain>
    </source>
</reference>
<dbReference type="Proteomes" id="UP000070138">
    <property type="component" value="Unassembled WGS sequence"/>
</dbReference>
<feature type="transmembrane region" description="Helical" evidence="1">
    <location>
        <begin position="6"/>
        <end position="23"/>
    </location>
</feature>
<comment type="caution">
    <text evidence="2">The sequence shown here is derived from an EMBL/GenBank/DDBJ whole genome shotgun (WGS) entry which is preliminary data.</text>
</comment>